<organism evidence="1 2">
    <name type="scientific">Pseudomonas alkylphenolica</name>
    <dbReference type="NCBI Taxonomy" id="237609"/>
    <lineage>
        <taxon>Bacteria</taxon>
        <taxon>Pseudomonadati</taxon>
        <taxon>Pseudomonadota</taxon>
        <taxon>Gammaproteobacteria</taxon>
        <taxon>Pseudomonadales</taxon>
        <taxon>Pseudomonadaceae</taxon>
        <taxon>Pseudomonas</taxon>
    </lineage>
</organism>
<protein>
    <submittedName>
        <fullName evidence="1">Uncharacterized protein</fullName>
    </submittedName>
</protein>
<dbReference type="KEGG" id="palk:PSAKL28_12470"/>
<dbReference type="EMBL" id="CP009048">
    <property type="protein sequence ID" value="AIL60473.1"/>
    <property type="molecule type" value="Genomic_DNA"/>
</dbReference>
<dbReference type="AlphaFoldDB" id="A0A077F4R2"/>
<accession>A0A077F4R2</accession>
<reference evidence="1 2" key="1">
    <citation type="submission" date="2014-07" db="EMBL/GenBank/DDBJ databases">
        <authorList>
            <person name="Lee K."/>
            <person name="Lim J.Y."/>
            <person name="Hwang I."/>
        </authorList>
    </citation>
    <scope>NUCLEOTIDE SEQUENCE [LARGE SCALE GENOMIC DNA]</scope>
    <source>
        <strain evidence="1 2">KL28</strain>
    </source>
</reference>
<evidence type="ECO:0000313" key="2">
    <source>
        <dbReference type="Proteomes" id="UP000028931"/>
    </source>
</evidence>
<dbReference type="HOGENOM" id="CLU_935893_0_0_6"/>
<dbReference type="Proteomes" id="UP000028931">
    <property type="component" value="Chromosome"/>
</dbReference>
<dbReference type="OrthoDB" id="6905236at2"/>
<proteinExistence type="predicted"/>
<evidence type="ECO:0000313" key="1">
    <source>
        <dbReference type="EMBL" id="AIL60473.1"/>
    </source>
</evidence>
<sequence>MGLVKGSTRWVLFLSSSNEPEYRHVMDLAFGLMCIEQAGVDPKDIFIYVDGKDRVLVSQLLALGTANSYKIGSSSDFFADISGNGYENLVLFVTGHGSIEGIDAAVPITPYALLKAIKSSPELKSAIAYLGQCHAGIFNYIGAGRSGRNPSDPDVILIGATNLHESLSSSTTEDFLGQQITWVANLFLLSVFKWLTAGVDVDGDGKLTVIDSYKYAGVTSNSVNKNIKIGSFVRSIDLHQRWKDAQSDHSTNPSPAKKLALQALEEQYVSELGVRYTHQECWILNSIPAQCVEF</sequence>
<name>A0A077F4R2_9PSED</name>
<gene>
    <name evidence="1" type="ORF">PSAKL28_12470</name>
</gene>